<organism evidence="1 2">
    <name type="scientific">Fusobacterium phage Fnu1</name>
    <dbReference type="NCBI Taxonomy" id="2530024"/>
    <lineage>
        <taxon>Viruses</taxon>
        <taxon>Duplodnaviria</taxon>
        <taxon>Heunggongvirae</taxon>
        <taxon>Uroviricota</taxon>
        <taxon>Caudoviricetes</taxon>
        <taxon>Latrobevirus</taxon>
        <taxon>Latrobevirus FNU1</taxon>
    </lineage>
</organism>
<name>A0A481W5K9_9CAUD</name>
<dbReference type="EMBL" id="MK554696">
    <property type="protein sequence ID" value="QBJ04157.1"/>
    <property type="molecule type" value="Genomic_DNA"/>
</dbReference>
<dbReference type="SMR" id="A0A481W5K9"/>
<reference evidence="1 2" key="1">
    <citation type="submission" date="2019-02" db="EMBL/GenBank/DDBJ databases">
        <title>Genomic, morphological and functional characterisation of novel bacteriophage Fnu1 capable of disrupt Fusobacterium nucleatum biofilm.</title>
        <authorList>
            <person name="Kabwe M."/>
            <person name="Brown T.L."/>
            <person name="Dashper S."/>
            <person name="Speirs L."/>
            <person name="Ku H."/>
            <person name="Petrovski S."/>
            <person name="Chan H.T."/>
            <person name="Lock P."/>
            <person name="Tucci J."/>
        </authorList>
    </citation>
    <scope>NUCLEOTIDE SEQUENCE [LARGE SCALE GENOMIC DNA]</scope>
</reference>
<keyword evidence="2" id="KW-1185">Reference proteome</keyword>
<protein>
    <submittedName>
        <fullName evidence="1">Uncharacterized protein</fullName>
    </submittedName>
</protein>
<evidence type="ECO:0000313" key="2">
    <source>
        <dbReference type="Proteomes" id="UP000292160"/>
    </source>
</evidence>
<dbReference type="KEGG" id="vg:65071847"/>
<evidence type="ECO:0000313" key="1">
    <source>
        <dbReference type="EMBL" id="QBJ04157.1"/>
    </source>
</evidence>
<dbReference type="Proteomes" id="UP000292160">
    <property type="component" value="Segment"/>
</dbReference>
<sequence length="136" mass="16128">MYKGVDKIVMSREIKILILQDKLSFLEIINPIELIILPATEYREDELIIRDSYTREYKLSLINNTEYTYTVYLEDTLNSYTNKIKSSVGISKIYDMIKHFKLSEYKNELTSTQKTRSLSVFIDDLNKEIIIKRKDN</sequence>
<accession>A0A481W5K9</accession>
<dbReference type="RefSeq" id="YP_010082839.1">
    <property type="nucleotide sequence ID" value="NC_055035.1"/>
</dbReference>
<proteinExistence type="predicted"/>
<dbReference type="GeneID" id="65071847"/>